<feature type="transmembrane region" description="Helical" evidence="1">
    <location>
        <begin position="54"/>
        <end position="71"/>
    </location>
</feature>
<protein>
    <recommendedName>
        <fullName evidence="2">LiaF transmembrane domain-containing protein</fullName>
    </recommendedName>
</protein>
<dbReference type="Pfam" id="PF22570">
    <property type="entry name" value="LiaF-TM"/>
    <property type="match status" value="1"/>
</dbReference>
<proteinExistence type="predicted"/>
<evidence type="ECO:0000313" key="4">
    <source>
        <dbReference type="Proteomes" id="UP000719942"/>
    </source>
</evidence>
<sequence length="234" mass="26408">MKNRNWFWGIFFLLSAVFVIASQVGFFVQIGFVSILATVLLAAMLISSALHRNYFGFFISLAFLYVIYRQPLHLAEISLWLLLLAAVFASMGLSFLFHRRPKDYMNWHHGSDSMKPTMENIDDNNPYAKVHFGSSSKYLHGECLKSGQFDVSFGALELFFDQAHLSPDGAQVYLDCSFGAIQLYVPRSWKVIDKLNTSLGGVDNDIRLAHPDENAPQLTLTGNVQFGGIEIHYI</sequence>
<keyword evidence="1" id="KW-0472">Membrane</keyword>
<evidence type="ECO:0000256" key="1">
    <source>
        <dbReference type="SAM" id="Phobius"/>
    </source>
</evidence>
<feature type="domain" description="LiaF transmembrane" evidence="2">
    <location>
        <begin position="7"/>
        <end position="100"/>
    </location>
</feature>
<keyword evidence="1" id="KW-1133">Transmembrane helix</keyword>
<keyword evidence="1" id="KW-0812">Transmembrane</keyword>
<dbReference type="RefSeq" id="WP_219965046.1">
    <property type="nucleotide sequence ID" value="NZ_JAGFNZ010000002.1"/>
</dbReference>
<reference evidence="3 4" key="1">
    <citation type="submission" date="2021-03" db="EMBL/GenBank/DDBJ databases">
        <title>Caproiciproducens sp. nov. isolated from feces of cow.</title>
        <authorList>
            <person name="Choi J.-Y."/>
        </authorList>
    </citation>
    <scope>NUCLEOTIDE SEQUENCE [LARGE SCALE GENOMIC DNA]</scope>
    <source>
        <strain evidence="3 4">AGMB10547</strain>
    </source>
</reference>
<keyword evidence="4" id="KW-1185">Reference proteome</keyword>
<dbReference type="EMBL" id="JAGFNZ010000002">
    <property type="protein sequence ID" value="MBW7572656.1"/>
    <property type="molecule type" value="Genomic_DNA"/>
</dbReference>
<feature type="transmembrane region" description="Helical" evidence="1">
    <location>
        <begin position="7"/>
        <end position="24"/>
    </location>
</feature>
<feature type="transmembrane region" description="Helical" evidence="1">
    <location>
        <begin position="77"/>
        <end position="97"/>
    </location>
</feature>
<name>A0ABS7DQ22_9FIRM</name>
<feature type="transmembrane region" description="Helical" evidence="1">
    <location>
        <begin position="30"/>
        <end position="47"/>
    </location>
</feature>
<accession>A0ABS7DQ22</accession>
<dbReference type="InterPro" id="IPR054331">
    <property type="entry name" value="LiaF_TM"/>
</dbReference>
<organism evidence="3 4">
    <name type="scientific">Caproiciproducens faecalis</name>
    <dbReference type="NCBI Taxonomy" id="2820301"/>
    <lineage>
        <taxon>Bacteria</taxon>
        <taxon>Bacillati</taxon>
        <taxon>Bacillota</taxon>
        <taxon>Clostridia</taxon>
        <taxon>Eubacteriales</taxon>
        <taxon>Acutalibacteraceae</taxon>
        <taxon>Caproiciproducens</taxon>
    </lineage>
</organism>
<gene>
    <name evidence="3" type="ORF">J5W02_07495</name>
</gene>
<evidence type="ECO:0000313" key="3">
    <source>
        <dbReference type="EMBL" id="MBW7572656.1"/>
    </source>
</evidence>
<comment type="caution">
    <text evidence="3">The sequence shown here is derived from an EMBL/GenBank/DDBJ whole genome shotgun (WGS) entry which is preliminary data.</text>
</comment>
<dbReference type="Proteomes" id="UP000719942">
    <property type="component" value="Unassembled WGS sequence"/>
</dbReference>
<evidence type="ECO:0000259" key="2">
    <source>
        <dbReference type="Pfam" id="PF22570"/>
    </source>
</evidence>